<evidence type="ECO:0000313" key="2">
    <source>
        <dbReference type="EMBL" id="GAA1593674.1"/>
    </source>
</evidence>
<proteinExistence type="predicted"/>
<evidence type="ECO:0000313" key="3">
    <source>
        <dbReference type="Proteomes" id="UP001500393"/>
    </source>
</evidence>
<accession>A0ABN2E3W1</accession>
<keyword evidence="3" id="KW-1185">Reference proteome</keyword>
<name>A0ABN2E3W1_9ACTN</name>
<dbReference type="Proteomes" id="UP001500393">
    <property type="component" value="Unassembled WGS sequence"/>
</dbReference>
<gene>
    <name evidence="2" type="ORF">GCM10009789_54660</name>
</gene>
<comment type="caution">
    <text evidence="2">The sequence shown here is derived from an EMBL/GenBank/DDBJ whole genome shotgun (WGS) entry which is preliminary data.</text>
</comment>
<reference evidence="2 3" key="1">
    <citation type="journal article" date="2019" name="Int. J. Syst. Evol. Microbiol.">
        <title>The Global Catalogue of Microorganisms (GCM) 10K type strain sequencing project: providing services to taxonomists for standard genome sequencing and annotation.</title>
        <authorList>
            <consortium name="The Broad Institute Genomics Platform"/>
            <consortium name="The Broad Institute Genome Sequencing Center for Infectious Disease"/>
            <person name="Wu L."/>
            <person name="Ma J."/>
        </authorList>
    </citation>
    <scope>NUCLEOTIDE SEQUENCE [LARGE SCALE GENOMIC DNA]</scope>
    <source>
        <strain evidence="2 3">JCM 14969</strain>
    </source>
</reference>
<evidence type="ECO:0000256" key="1">
    <source>
        <dbReference type="SAM" id="MobiDB-lite"/>
    </source>
</evidence>
<protein>
    <submittedName>
        <fullName evidence="2">Uncharacterized protein</fullName>
    </submittedName>
</protein>
<feature type="region of interest" description="Disordered" evidence="1">
    <location>
        <begin position="71"/>
        <end position="106"/>
    </location>
</feature>
<dbReference type="EMBL" id="BAAAOS010000039">
    <property type="protein sequence ID" value="GAA1593674.1"/>
    <property type="molecule type" value="Genomic_DNA"/>
</dbReference>
<sequence>MPSVSAGPLLQGDDFFGGVQFAFEEPVGEVDAGEPAAAAGGRVAVVHDAGVDDLGTLGQPCIVGAVGSQRPAVDQARSAQKQRPGIDARKHQPIPAGSLRGMMTGT</sequence>
<organism evidence="2 3">
    <name type="scientific">Kribbella sancticallisti</name>
    <dbReference type="NCBI Taxonomy" id="460087"/>
    <lineage>
        <taxon>Bacteria</taxon>
        <taxon>Bacillati</taxon>
        <taxon>Actinomycetota</taxon>
        <taxon>Actinomycetes</taxon>
        <taxon>Propionibacteriales</taxon>
        <taxon>Kribbellaceae</taxon>
        <taxon>Kribbella</taxon>
    </lineage>
</organism>